<dbReference type="SUPFAM" id="SSF109604">
    <property type="entry name" value="HD-domain/PDEase-like"/>
    <property type="match status" value="1"/>
</dbReference>
<dbReference type="AlphaFoldDB" id="A0A5B9DDZ2"/>
<dbReference type="InterPro" id="IPR006674">
    <property type="entry name" value="HD_domain"/>
</dbReference>
<dbReference type="CDD" id="cd00077">
    <property type="entry name" value="HDc"/>
    <property type="match status" value="1"/>
</dbReference>
<proteinExistence type="predicted"/>
<sequence length="400" mass="46654">MSLPPNILNRIIQENNERDDLILGKFAYPNKLAKRKHEESLDYRSIFTRDADRIIHSLSFARYFDKTQAFFWVNSDIHQRRMLHVQLVAKIARELAIVLNLNQDLVEAIALGHDIGHVPFGHDGEKILSRLCNKHGIGGYYHNLGSIHFLQEIEMQNLTLPVVDGILCHNGEKHHRMLYPSHIELTWENHEREIQKLLDSSEKNIYPKTLEGSLVRVVDTISYISRDILDAEHMGLLKFSDIPQSVQKILGNTNRGIINCLISDLIKNSIDCNYIAYSEDVFSALTELYSFNLNRIYLHEDKLQPLKIIEKAFGILWDKYYNDLTQKKTQSKIFVDHLELNLNQIKTRLPNINSLEKYPYARQMPEIIVRDFLAGMTDQYFWELAREIDPSLVFHPETVY</sequence>
<dbReference type="KEGG" id="psyt:DSAG12_02842"/>
<dbReference type="GO" id="GO:0016787">
    <property type="term" value="F:hydrolase activity"/>
    <property type="evidence" value="ECO:0007669"/>
    <property type="project" value="UniProtKB-KW"/>
</dbReference>
<organism evidence="2 3">
    <name type="scientific">Promethearchaeum syntrophicum</name>
    <dbReference type="NCBI Taxonomy" id="2594042"/>
    <lineage>
        <taxon>Archaea</taxon>
        <taxon>Promethearchaeati</taxon>
        <taxon>Promethearchaeota</taxon>
        <taxon>Promethearchaeia</taxon>
        <taxon>Promethearchaeales</taxon>
        <taxon>Promethearchaeaceae</taxon>
        <taxon>Promethearchaeum</taxon>
    </lineage>
</organism>
<dbReference type="PANTHER" id="PTHR35795">
    <property type="entry name" value="SLR1885 PROTEIN"/>
    <property type="match status" value="1"/>
</dbReference>
<reference evidence="2 3" key="2">
    <citation type="journal article" date="2024" name="Int. J. Syst. Evol. Microbiol.">
        <title>Promethearchaeum syntrophicum gen. nov., sp. nov., an anaerobic, obligately syntrophic archaeon, the first isolate of the lineage 'Asgard' archaea, and proposal of the new archaeal phylum Promethearchaeota phyl. nov. and kingdom Promethearchaeati regn. nov.</title>
        <authorList>
            <person name="Imachi H."/>
            <person name="Nobu M.K."/>
            <person name="Kato S."/>
            <person name="Takaki Y."/>
            <person name="Miyazaki M."/>
            <person name="Miyata M."/>
            <person name="Ogawara M."/>
            <person name="Saito Y."/>
            <person name="Sakai S."/>
            <person name="Tahara Y.O."/>
            <person name="Takano Y."/>
            <person name="Tasumi E."/>
            <person name="Uematsu K."/>
            <person name="Yoshimura T."/>
            <person name="Itoh T."/>
            <person name="Ohkuma M."/>
            <person name="Takai K."/>
        </authorList>
    </citation>
    <scope>NUCLEOTIDE SEQUENCE [LARGE SCALE GENOMIC DNA]</scope>
    <source>
        <strain evidence="2 3">MK-D1</strain>
    </source>
</reference>
<protein>
    <submittedName>
        <fullName evidence="2">Deoxyguanosinetriphosphate triphosphohydrolase family protein</fullName>
    </submittedName>
</protein>
<evidence type="ECO:0000313" key="2">
    <source>
        <dbReference type="EMBL" id="QEE17010.1"/>
    </source>
</evidence>
<dbReference type="PROSITE" id="PS51831">
    <property type="entry name" value="HD"/>
    <property type="match status" value="1"/>
</dbReference>
<dbReference type="GeneID" id="41330821"/>
<evidence type="ECO:0000313" key="3">
    <source>
        <dbReference type="Proteomes" id="UP000321408"/>
    </source>
</evidence>
<name>A0A5B9DDZ2_9ARCH</name>
<dbReference type="EMBL" id="CP042905">
    <property type="protein sequence ID" value="QEE17010.1"/>
    <property type="molecule type" value="Genomic_DNA"/>
</dbReference>
<accession>A0A5B9DDZ2</accession>
<evidence type="ECO:0000259" key="1">
    <source>
        <dbReference type="PROSITE" id="PS51831"/>
    </source>
</evidence>
<feature type="domain" description="HD" evidence="1">
    <location>
        <begin position="81"/>
        <end position="224"/>
    </location>
</feature>
<dbReference type="Gene3D" id="1.10.3210.10">
    <property type="entry name" value="Hypothetical protein af1432"/>
    <property type="match status" value="1"/>
</dbReference>
<dbReference type="PANTHER" id="PTHR35795:SF1">
    <property type="entry name" value="BIS(5'-NUCLEOSYL)-TETRAPHOSPHATASE, SYMMETRICAL"/>
    <property type="match status" value="1"/>
</dbReference>
<keyword evidence="3" id="KW-1185">Reference proteome</keyword>
<dbReference type="OrthoDB" id="142597at2157"/>
<dbReference type="RefSeq" id="WP_147663931.1">
    <property type="nucleotide sequence ID" value="NZ_CP042905.2"/>
</dbReference>
<gene>
    <name evidence="2" type="ORF">DSAG12_02842</name>
</gene>
<dbReference type="Proteomes" id="UP000321408">
    <property type="component" value="Chromosome"/>
</dbReference>
<dbReference type="InterPro" id="IPR051094">
    <property type="entry name" value="Diverse_Catalytic_Enzymes"/>
</dbReference>
<reference evidence="2 3" key="1">
    <citation type="journal article" date="2020" name="Nature">
        <title>Isolation of an archaeon at the prokaryote-eukaryote interface.</title>
        <authorList>
            <person name="Imachi H."/>
            <person name="Nobu M.K."/>
            <person name="Nakahara N."/>
            <person name="Morono Y."/>
            <person name="Ogawara M."/>
            <person name="Takaki Y."/>
            <person name="Takano Y."/>
            <person name="Uematsu K."/>
            <person name="Ikuta T."/>
            <person name="Ito M."/>
            <person name="Matsui Y."/>
            <person name="Miyazaki M."/>
            <person name="Murata K."/>
            <person name="Saito Y."/>
            <person name="Sakai S."/>
            <person name="Song C."/>
            <person name="Tasumi E."/>
            <person name="Yamanaka Y."/>
            <person name="Yamaguchi T."/>
            <person name="Kamagata Y."/>
            <person name="Tamaki H."/>
            <person name="Takai K."/>
        </authorList>
    </citation>
    <scope>NUCLEOTIDE SEQUENCE [LARGE SCALE GENOMIC DNA]</scope>
    <source>
        <strain evidence="2 3">MK-D1</strain>
    </source>
</reference>
<dbReference type="Pfam" id="PF01966">
    <property type="entry name" value="HD"/>
    <property type="match status" value="1"/>
</dbReference>
<dbReference type="SMART" id="SM00471">
    <property type="entry name" value="HDc"/>
    <property type="match status" value="1"/>
</dbReference>
<dbReference type="InterPro" id="IPR003607">
    <property type="entry name" value="HD/PDEase_dom"/>
</dbReference>